<dbReference type="Pfam" id="PF10604">
    <property type="entry name" value="Polyketide_cyc2"/>
    <property type="match status" value="1"/>
</dbReference>
<dbReference type="SUPFAM" id="SSF55961">
    <property type="entry name" value="Bet v1-like"/>
    <property type="match status" value="1"/>
</dbReference>
<dbReference type="InterPro" id="IPR023393">
    <property type="entry name" value="START-like_dom_sf"/>
</dbReference>
<sequence>MPNRHPLDLVSHWRLQAPVEPVWAALADPSGWPRWWPQVRQVRTLREGGADGVGRVCGITWTTRLPARLMIEVEAIERVRHQRLRGRTRGPLDGEALWLLRSEGGATHLTHVWRVHLVRPWMRWLAPLIRWRHARVMRAGERGLQRHLQTPPRA</sequence>
<dbReference type="AlphaFoldDB" id="A0A941BN39"/>
<accession>A0A941BN39</accession>
<keyword evidence="2" id="KW-1185">Reference proteome</keyword>
<protein>
    <submittedName>
        <fullName evidence="1">SRPBCC family protein</fullName>
    </submittedName>
</protein>
<organism evidence="1 2">
    <name type="scientific">Ideonella aquatica</name>
    <dbReference type="NCBI Taxonomy" id="2824119"/>
    <lineage>
        <taxon>Bacteria</taxon>
        <taxon>Pseudomonadati</taxon>
        <taxon>Pseudomonadota</taxon>
        <taxon>Betaproteobacteria</taxon>
        <taxon>Burkholderiales</taxon>
        <taxon>Sphaerotilaceae</taxon>
        <taxon>Ideonella</taxon>
    </lineage>
</organism>
<dbReference type="RefSeq" id="WP_210804227.1">
    <property type="nucleotide sequence ID" value="NZ_JAGQDE010000031.1"/>
</dbReference>
<dbReference type="Proteomes" id="UP000678374">
    <property type="component" value="Unassembled WGS sequence"/>
</dbReference>
<dbReference type="Gene3D" id="3.30.530.20">
    <property type="match status" value="1"/>
</dbReference>
<comment type="caution">
    <text evidence="1">The sequence shown here is derived from an EMBL/GenBank/DDBJ whole genome shotgun (WGS) entry which is preliminary data.</text>
</comment>
<proteinExistence type="predicted"/>
<dbReference type="EMBL" id="JAGQDE010000031">
    <property type="protein sequence ID" value="MBQ0961544.1"/>
    <property type="molecule type" value="Genomic_DNA"/>
</dbReference>
<name>A0A941BN39_9BURK</name>
<evidence type="ECO:0000313" key="1">
    <source>
        <dbReference type="EMBL" id="MBQ0961544.1"/>
    </source>
</evidence>
<evidence type="ECO:0000313" key="2">
    <source>
        <dbReference type="Proteomes" id="UP000678374"/>
    </source>
</evidence>
<reference evidence="1" key="1">
    <citation type="submission" date="2021-04" db="EMBL/GenBank/DDBJ databases">
        <title>The genome sequence of Ideonella sp. 4Y11.</title>
        <authorList>
            <person name="Liu Y."/>
        </authorList>
    </citation>
    <scope>NUCLEOTIDE SEQUENCE</scope>
    <source>
        <strain evidence="1">4Y11</strain>
    </source>
</reference>
<gene>
    <name evidence="1" type="ORF">KAK06_21575</name>
</gene>
<dbReference type="InterPro" id="IPR019587">
    <property type="entry name" value="Polyketide_cyclase/dehydratase"/>
</dbReference>